<dbReference type="InterPro" id="IPR013424">
    <property type="entry name" value="Ice-binding_C"/>
</dbReference>
<dbReference type="NCBIfam" id="TIGR02595">
    <property type="entry name" value="PEP_CTERM"/>
    <property type="match status" value="1"/>
</dbReference>
<sequence length="234" mass="25460">MKKQLIVWLVGFLLLVMSSIASAVTVGSETILTAPSSTEDLWAYSYQSNASYISSAADYVRASDPYSDAIFQGYVTGDYGPWSPTHDSFSSGGLSDYRTVHVFETYITSSINQTIYFAASGDDGHSIFIDNVFLDGDGYNVTSLASLDMFADTQYKLTFIGSNYTGPWSWWFNMRGNYDSSSGTYGWSGPVSEGSSISMNASKPAPVPEPTTALLLGSGLAGLALYRHKRKKFD</sequence>
<evidence type="ECO:0000313" key="4">
    <source>
        <dbReference type="Proteomes" id="UP000184171"/>
    </source>
</evidence>
<proteinExistence type="predicted"/>
<keyword evidence="1" id="KW-0732">Signal</keyword>
<dbReference type="AlphaFoldDB" id="A0A1M6MMT8"/>
<name>A0A1M6MMT8_MALRU</name>
<dbReference type="Proteomes" id="UP000184171">
    <property type="component" value="Unassembled WGS sequence"/>
</dbReference>
<dbReference type="RefSeq" id="WP_072909871.1">
    <property type="nucleotide sequence ID" value="NZ_FQZT01000019.1"/>
</dbReference>
<organism evidence="3 4">
    <name type="scientific">Malonomonas rubra DSM 5091</name>
    <dbReference type="NCBI Taxonomy" id="1122189"/>
    <lineage>
        <taxon>Bacteria</taxon>
        <taxon>Pseudomonadati</taxon>
        <taxon>Thermodesulfobacteriota</taxon>
        <taxon>Desulfuromonadia</taxon>
        <taxon>Desulfuromonadales</taxon>
        <taxon>Geopsychrobacteraceae</taxon>
        <taxon>Malonomonas</taxon>
    </lineage>
</organism>
<dbReference type="Pfam" id="PF07589">
    <property type="entry name" value="PEP-CTERM"/>
    <property type="match status" value="1"/>
</dbReference>
<feature type="domain" description="Ice-binding protein C-terminal" evidence="2">
    <location>
        <begin position="206"/>
        <end position="226"/>
    </location>
</feature>
<accession>A0A1M6MMT8</accession>
<gene>
    <name evidence="3" type="ORF">SAMN02745165_03341</name>
</gene>
<feature type="chain" id="PRO_5012974616" evidence="1">
    <location>
        <begin position="24"/>
        <end position="234"/>
    </location>
</feature>
<keyword evidence="4" id="KW-1185">Reference proteome</keyword>
<dbReference type="OrthoDB" id="9962910at2"/>
<evidence type="ECO:0000256" key="1">
    <source>
        <dbReference type="SAM" id="SignalP"/>
    </source>
</evidence>
<evidence type="ECO:0000313" key="3">
    <source>
        <dbReference type="EMBL" id="SHJ84772.1"/>
    </source>
</evidence>
<feature type="signal peptide" evidence="1">
    <location>
        <begin position="1"/>
        <end position="23"/>
    </location>
</feature>
<reference evidence="3 4" key="1">
    <citation type="submission" date="2016-11" db="EMBL/GenBank/DDBJ databases">
        <authorList>
            <person name="Jaros S."/>
            <person name="Januszkiewicz K."/>
            <person name="Wedrychowicz H."/>
        </authorList>
    </citation>
    <scope>NUCLEOTIDE SEQUENCE [LARGE SCALE GENOMIC DNA]</scope>
    <source>
        <strain evidence="3 4">DSM 5091</strain>
    </source>
</reference>
<protein>
    <submittedName>
        <fullName evidence="3">VPLPA-CTERM protein sorting domain-containing protein</fullName>
    </submittedName>
</protein>
<evidence type="ECO:0000259" key="2">
    <source>
        <dbReference type="Pfam" id="PF07589"/>
    </source>
</evidence>
<dbReference type="EMBL" id="FQZT01000019">
    <property type="protein sequence ID" value="SHJ84772.1"/>
    <property type="molecule type" value="Genomic_DNA"/>
</dbReference>